<dbReference type="InterPro" id="IPR043128">
    <property type="entry name" value="Rev_trsase/Diguanyl_cyclase"/>
</dbReference>
<dbReference type="InterPro" id="IPR042240">
    <property type="entry name" value="CHASE_sf"/>
</dbReference>
<feature type="domain" description="GGDEF" evidence="8">
    <location>
        <begin position="516"/>
        <end position="650"/>
    </location>
</feature>
<accession>A0A1P8JTU6</accession>
<dbReference type="InterPro" id="IPR029787">
    <property type="entry name" value="Nucleotide_cyclase"/>
</dbReference>
<dbReference type="PROSITE" id="PS50112">
    <property type="entry name" value="PAS"/>
    <property type="match status" value="1"/>
</dbReference>
<comment type="subcellular location">
    <subcellularLocation>
        <location evidence="1">Membrane</location>
    </subcellularLocation>
</comment>
<dbReference type="InterPro" id="IPR000014">
    <property type="entry name" value="PAS"/>
</dbReference>
<evidence type="ECO:0000256" key="2">
    <source>
        <dbReference type="ARBA" id="ARBA00022692"/>
    </source>
</evidence>
<evidence type="ECO:0000259" key="8">
    <source>
        <dbReference type="PROSITE" id="PS50887"/>
    </source>
</evidence>
<dbReference type="SMART" id="SM00267">
    <property type="entry name" value="GGDEF"/>
    <property type="match status" value="1"/>
</dbReference>
<dbReference type="PANTHER" id="PTHR46663">
    <property type="entry name" value="DIGUANYLATE CYCLASE DGCT-RELATED"/>
    <property type="match status" value="1"/>
</dbReference>
<dbReference type="PANTHER" id="PTHR46663:SF3">
    <property type="entry name" value="SLL0267 PROTEIN"/>
    <property type="match status" value="1"/>
</dbReference>
<dbReference type="CDD" id="cd01949">
    <property type="entry name" value="GGDEF"/>
    <property type="match status" value="1"/>
</dbReference>
<dbReference type="STRING" id="1842727.RD110_08305"/>
<feature type="domain" description="PAS" evidence="6">
    <location>
        <begin position="360"/>
        <end position="429"/>
    </location>
</feature>
<evidence type="ECO:0000313" key="10">
    <source>
        <dbReference type="Proteomes" id="UP000186609"/>
    </source>
</evidence>
<dbReference type="InterPro" id="IPR052163">
    <property type="entry name" value="DGC-Regulatory_Protein"/>
</dbReference>
<dbReference type="FunFam" id="3.30.70.270:FF:000001">
    <property type="entry name" value="Diguanylate cyclase domain protein"/>
    <property type="match status" value="1"/>
</dbReference>
<reference evidence="9 10" key="1">
    <citation type="submission" date="2017-01" db="EMBL/GenBank/DDBJ databases">
        <authorList>
            <person name="Mah S.A."/>
            <person name="Swanson W.J."/>
            <person name="Moy G.W."/>
            <person name="Vacquier V.D."/>
        </authorList>
    </citation>
    <scope>NUCLEOTIDE SEQUENCE [LARGE SCALE GENOMIC DNA]</scope>
    <source>
        <strain evidence="9 10">DCY110</strain>
    </source>
</reference>
<evidence type="ECO:0000256" key="4">
    <source>
        <dbReference type="ARBA" id="ARBA00023136"/>
    </source>
</evidence>
<dbReference type="InterPro" id="IPR006189">
    <property type="entry name" value="CHASE_dom"/>
</dbReference>
<dbReference type="GO" id="GO:0016020">
    <property type="term" value="C:membrane"/>
    <property type="evidence" value="ECO:0007669"/>
    <property type="project" value="UniProtKB-SubCell"/>
</dbReference>
<dbReference type="RefSeq" id="WP_076198463.1">
    <property type="nucleotide sequence ID" value="NZ_CP019236.1"/>
</dbReference>
<dbReference type="SMART" id="SM01079">
    <property type="entry name" value="CHASE"/>
    <property type="match status" value="1"/>
</dbReference>
<evidence type="ECO:0008006" key="11">
    <source>
        <dbReference type="Google" id="ProtNLM"/>
    </source>
</evidence>
<dbReference type="PROSITE" id="PS50839">
    <property type="entry name" value="CHASE"/>
    <property type="match status" value="1"/>
</dbReference>
<dbReference type="Gene3D" id="3.30.450.350">
    <property type="entry name" value="CHASE domain"/>
    <property type="match status" value="1"/>
</dbReference>
<dbReference type="Pfam" id="PF00990">
    <property type="entry name" value="GGDEF"/>
    <property type="match status" value="1"/>
</dbReference>
<evidence type="ECO:0000313" key="9">
    <source>
        <dbReference type="EMBL" id="APW37200.1"/>
    </source>
</evidence>
<keyword evidence="3 5" id="KW-1133">Transmembrane helix</keyword>
<dbReference type="InterPro" id="IPR035965">
    <property type="entry name" value="PAS-like_dom_sf"/>
</dbReference>
<dbReference type="GO" id="GO:0003824">
    <property type="term" value="F:catalytic activity"/>
    <property type="evidence" value="ECO:0007669"/>
    <property type="project" value="UniProtKB-ARBA"/>
</dbReference>
<gene>
    <name evidence="9" type="ORF">RD110_08305</name>
</gene>
<keyword evidence="4 5" id="KW-0472">Membrane</keyword>
<dbReference type="GO" id="GO:0007165">
    <property type="term" value="P:signal transduction"/>
    <property type="evidence" value="ECO:0007669"/>
    <property type="project" value="UniProtKB-ARBA"/>
</dbReference>
<dbReference type="CDD" id="cd00130">
    <property type="entry name" value="PAS"/>
    <property type="match status" value="1"/>
</dbReference>
<keyword evidence="2 5" id="KW-0812">Transmembrane</keyword>
<evidence type="ECO:0000256" key="1">
    <source>
        <dbReference type="ARBA" id="ARBA00004370"/>
    </source>
</evidence>
<name>A0A1P8JTU6_9BURK</name>
<dbReference type="InterPro" id="IPR000160">
    <property type="entry name" value="GGDEF_dom"/>
</dbReference>
<dbReference type="NCBIfam" id="TIGR00254">
    <property type="entry name" value="GGDEF"/>
    <property type="match status" value="1"/>
</dbReference>
<dbReference type="SUPFAM" id="SSF55073">
    <property type="entry name" value="Nucleotide cyclase"/>
    <property type="match status" value="1"/>
</dbReference>
<dbReference type="Pfam" id="PF13426">
    <property type="entry name" value="PAS_9"/>
    <property type="match status" value="1"/>
</dbReference>
<feature type="transmembrane region" description="Helical" evidence="5">
    <location>
        <begin position="320"/>
        <end position="340"/>
    </location>
</feature>
<dbReference type="SMART" id="SM00091">
    <property type="entry name" value="PAS"/>
    <property type="match status" value="1"/>
</dbReference>
<feature type="domain" description="CHASE" evidence="7">
    <location>
        <begin position="76"/>
        <end position="296"/>
    </location>
</feature>
<dbReference type="EMBL" id="CP019236">
    <property type="protein sequence ID" value="APW37200.1"/>
    <property type="molecule type" value="Genomic_DNA"/>
</dbReference>
<sequence length="665" mass="72942">MKYPVNWTRHLGAALLVLAASLGTTYWLWEHEKQNAVMDQRAQADLNLRSFLSRIDQRMLAQEQMLRGVQGLFAASEVPITRRAFREYVAALKLGADFSGLEGVGWVPLVTTAQRAGHVASQRQQGLPGYDIQPAGDRPAWAPLAQLEPSLARHAASVGLDLSTDPARQAAMQRARDSGLVTITSKLTQLIETGAPVKAGFVMFLPVYRRGTAVDSLEARRANLQGWVVAPFNMEAWMASLYGETAAGIDVRIFDGIEVTRDALLYDSGAPTSAVVQRSDEKLEYLHVAGRSWTLAVRALPVSEAAGTSGAYASRDQSLIIARSGVILSVLLALLTWIMVSDRARAMILALRMTAELRETKEHFELVFDTSPDAVVISRQADGRIIDVNPGFVSMTGYTRAEVIGQSLANLALWRTAEDRDRYLRELHEHNGCENLEAAILRKGGAQMVGILSAQPANFKGVSCFVGVMRDITARKVIENRLAHMAQHDALTGLPNRALFDDRLHQAVTQAHRNRTRLALLYLDLDHFKPVNDTLGHAAGDILLKFAARRMQEHVRASDTVARVGGDEFVILLSAVHDKDDARGVAEKIREALTEVFELAGGHTAHISSSIGVAVYPDHAIDEIQLAKHADDAMYQAKQMGRDRVVCFGDFHPRRHKAGMDLGPG</sequence>
<dbReference type="Pfam" id="PF03924">
    <property type="entry name" value="CHASE"/>
    <property type="match status" value="1"/>
</dbReference>
<evidence type="ECO:0000259" key="6">
    <source>
        <dbReference type="PROSITE" id="PS50112"/>
    </source>
</evidence>
<dbReference type="PROSITE" id="PS50887">
    <property type="entry name" value="GGDEF"/>
    <property type="match status" value="1"/>
</dbReference>
<evidence type="ECO:0000256" key="3">
    <source>
        <dbReference type="ARBA" id="ARBA00022989"/>
    </source>
</evidence>
<dbReference type="NCBIfam" id="TIGR00229">
    <property type="entry name" value="sensory_box"/>
    <property type="match status" value="1"/>
</dbReference>
<evidence type="ECO:0000259" key="7">
    <source>
        <dbReference type="PROSITE" id="PS50839"/>
    </source>
</evidence>
<dbReference type="KEGG" id="rhy:RD110_08305"/>
<keyword evidence="10" id="KW-1185">Reference proteome</keyword>
<dbReference type="SUPFAM" id="SSF55785">
    <property type="entry name" value="PYP-like sensor domain (PAS domain)"/>
    <property type="match status" value="1"/>
</dbReference>
<dbReference type="Proteomes" id="UP000186609">
    <property type="component" value="Chromosome"/>
</dbReference>
<organism evidence="9 10">
    <name type="scientific">Rhodoferax koreensis</name>
    <dbReference type="NCBI Taxonomy" id="1842727"/>
    <lineage>
        <taxon>Bacteria</taxon>
        <taxon>Pseudomonadati</taxon>
        <taxon>Pseudomonadota</taxon>
        <taxon>Betaproteobacteria</taxon>
        <taxon>Burkholderiales</taxon>
        <taxon>Comamonadaceae</taxon>
        <taxon>Rhodoferax</taxon>
    </lineage>
</organism>
<dbReference type="OrthoDB" id="9763119at2"/>
<dbReference type="AlphaFoldDB" id="A0A1P8JTU6"/>
<dbReference type="Gene3D" id="3.30.450.20">
    <property type="entry name" value="PAS domain"/>
    <property type="match status" value="1"/>
</dbReference>
<evidence type="ECO:0000256" key="5">
    <source>
        <dbReference type="SAM" id="Phobius"/>
    </source>
</evidence>
<proteinExistence type="predicted"/>
<dbReference type="Gene3D" id="3.30.70.270">
    <property type="match status" value="1"/>
</dbReference>
<protein>
    <recommendedName>
        <fullName evidence="11">Diguanylate cyclase</fullName>
    </recommendedName>
</protein>